<dbReference type="PANTHER" id="PTHR23026:SF123">
    <property type="entry name" value="NAD(P)H NITROREDUCTASE RV3131-RELATED"/>
    <property type="match status" value="1"/>
</dbReference>
<keyword evidence="2" id="KW-1185">Reference proteome</keyword>
<name>A0A290Z3A1_9PSEU</name>
<dbReference type="InterPro" id="IPR050627">
    <property type="entry name" value="Nitroreductase/BluB"/>
</dbReference>
<gene>
    <name evidence="1" type="ORF">CNX65_09580</name>
</gene>
<dbReference type="SUPFAM" id="SSF55469">
    <property type="entry name" value="FMN-dependent nitroreductase-like"/>
    <property type="match status" value="2"/>
</dbReference>
<reference evidence="1" key="1">
    <citation type="submission" date="2017-09" db="EMBL/GenBank/DDBJ databases">
        <title>Complete Genome Sequence of ansamitocin-producing Bacterium Actinosynnema pretiosum X47.</title>
        <authorList>
            <person name="Cao G."/>
            <person name="Zong G."/>
            <person name="Zhong C."/>
            <person name="Fu J."/>
        </authorList>
    </citation>
    <scope>NUCLEOTIDE SEQUENCE [LARGE SCALE GENOMIC DNA]</scope>
    <source>
        <strain evidence="1">X47</strain>
    </source>
</reference>
<dbReference type="RefSeq" id="WP_096492451.1">
    <property type="nucleotide sequence ID" value="NZ_CP023445.1"/>
</dbReference>
<dbReference type="Gene3D" id="3.40.109.10">
    <property type="entry name" value="NADH Oxidase"/>
    <property type="match status" value="1"/>
</dbReference>
<dbReference type="EMBL" id="CP023445">
    <property type="protein sequence ID" value="ATE53510.1"/>
    <property type="molecule type" value="Genomic_DNA"/>
</dbReference>
<evidence type="ECO:0000313" key="2">
    <source>
        <dbReference type="Proteomes" id="UP000218505"/>
    </source>
</evidence>
<dbReference type="NCBIfam" id="NF047509">
    <property type="entry name" value="Rv3131_FMN_oxido"/>
    <property type="match status" value="1"/>
</dbReference>
<dbReference type="KEGG" id="apre:CNX65_09580"/>
<dbReference type="Proteomes" id="UP000218505">
    <property type="component" value="Chromosome"/>
</dbReference>
<proteinExistence type="predicted"/>
<dbReference type="GO" id="GO:0016491">
    <property type="term" value="F:oxidoreductase activity"/>
    <property type="evidence" value="ECO:0007669"/>
    <property type="project" value="InterPro"/>
</dbReference>
<evidence type="ECO:0000313" key="1">
    <source>
        <dbReference type="EMBL" id="ATE53510.1"/>
    </source>
</evidence>
<sequence>MDRGLPDDETIRAAVALACRAPSMHNTQPWRWRLGDSSVHLYADPQRCLSATDPDGADLVLSCGAALHHLRVALAALGMRAVVRRLPNASDPDHLASVELSRQEPEAEEIALAAAIQRRRTDRRRYSSWAVPRAVLAQLVDRAVEEGVVAREVLGTRARFELSLAVARAAAVQEADPAYRSELRRWSGGHVEPEGVPAANAPFGQHRYGDVGMREFPSGELLCPENGTWEEDGATLLVLGTTSDDRLSRLKAGEAMSAVLLEATAAGLVACPLSQPLEVAEARQRVRDEVLDGSVFPQIALRVGWASFDADPLPPTPRRALDEVLAKW</sequence>
<protein>
    <submittedName>
        <fullName evidence="1">NAD(P)H nitroreductase</fullName>
    </submittedName>
</protein>
<dbReference type="AlphaFoldDB" id="A0A290Z3A1"/>
<dbReference type="InterPro" id="IPR000415">
    <property type="entry name" value="Nitroreductase-like"/>
</dbReference>
<accession>A0A290Z3A1</accession>
<organism evidence="1 2">
    <name type="scientific">Actinosynnema pretiosum</name>
    <dbReference type="NCBI Taxonomy" id="42197"/>
    <lineage>
        <taxon>Bacteria</taxon>
        <taxon>Bacillati</taxon>
        <taxon>Actinomycetota</taxon>
        <taxon>Actinomycetes</taxon>
        <taxon>Pseudonocardiales</taxon>
        <taxon>Pseudonocardiaceae</taxon>
        <taxon>Actinosynnema</taxon>
    </lineage>
</organism>
<dbReference type="PANTHER" id="PTHR23026">
    <property type="entry name" value="NADPH NITROREDUCTASE"/>
    <property type="match status" value="1"/>
</dbReference>